<evidence type="ECO:0000256" key="3">
    <source>
        <dbReference type="ARBA" id="ARBA00022989"/>
    </source>
</evidence>
<evidence type="ECO:0000259" key="10">
    <source>
        <dbReference type="PROSITE" id="PS50111"/>
    </source>
</evidence>
<proteinExistence type="inferred from homology"/>
<dbReference type="FunFam" id="1.10.287.950:FF:000001">
    <property type="entry name" value="Methyl-accepting chemotaxis sensory transducer"/>
    <property type="match status" value="1"/>
</dbReference>
<evidence type="ECO:0000256" key="1">
    <source>
        <dbReference type="ARBA" id="ARBA00004141"/>
    </source>
</evidence>
<dbReference type="Pfam" id="PF00672">
    <property type="entry name" value="HAMP"/>
    <property type="match status" value="1"/>
</dbReference>
<dbReference type="EMBL" id="NTFI01000001">
    <property type="protein sequence ID" value="PHQ27317.1"/>
    <property type="molecule type" value="Genomic_DNA"/>
</dbReference>
<dbReference type="AlphaFoldDB" id="A0A2G1VKL5"/>
<dbReference type="OrthoDB" id="2489132at2"/>
<evidence type="ECO:0000256" key="8">
    <source>
        <dbReference type="SAM" id="MobiDB-lite"/>
    </source>
</evidence>
<dbReference type="GO" id="GO:0006935">
    <property type="term" value="P:chemotaxis"/>
    <property type="evidence" value="ECO:0007669"/>
    <property type="project" value="UniProtKB-ARBA"/>
</dbReference>
<dbReference type="PANTHER" id="PTHR32089">
    <property type="entry name" value="METHYL-ACCEPTING CHEMOTAXIS PROTEIN MCPB"/>
    <property type="match status" value="1"/>
</dbReference>
<evidence type="ECO:0000256" key="2">
    <source>
        <dbReference type="ARBA" id="ARBA00022692"/>
    </source>
</evidence>
<evidence type="ECO:0000256" key="9">
    <source>
        <dbReference type="SAM" id="Phobius"/>
    </source>
</evidence>
<evidence type="ECO:0000256" key="7">
    <source>
        <dbReference type="PROSITE-ProRule" id="PRU00284"/>
    </source>
</evidence>
<dbReference type="RefSeq" id="WP_099617384.1">
    <property type="nucleotide sequence ID" value="NZ_KZ319339.1"/>
</dbReference>
<dbReference type="PANTHER" id="PTHR32089:SF112">
    <property type="entry name" value="LYSOZYME-LIKE PROTEIN-RELATED"/>
    <property type="match status" value="1"/>
</dbReference>
<comment type="subcellular location">
    <subcellularLocation>
        <location evidence="1">Membrane</location>
        <topology evidence="1">Multi-pass membrane protein</topology>
    </subcellularLocation>
</comment>
<dbReference type="InterPro" id="IPR010910">
    <property type="entry name" value="Nitrate/nitrite_sensing_bac"/>
</dbReference>
<dbReference type="Pfam" id="PF08376">
    <property type="entry name" value="NIT"/>
    <property type="match status" value="1"/>
</dbReference>
<feature type="region of interest" description="Disordered" evidence="8">
    <location>
        <begin position="407"/>
        <end position="470"/>
    </location>
</feature>
<feature type="domain" description="Methyl-accepting transducer" evidence="10">
    <location>
        <begin position="399"/>
        <end position="635"/>
    </location>
</feature>
<keyword evidence="14" id="KW-1185">Reference proteome</keyword>
<dbReference type="GO" id="GO:0007165">
    <property type="term" value="P:signal transduction"/>
    <property type="evidence" value="ECO:0007669"/>
    <property type="project" value="UniProtKB-KW"/>
</dbReference>
<dbReference type="PROSITE" id="PS50111">
    <property type="entry name" value="CHEMOTAXIS_TRANSDUC_2"/>
    <property type="match status" value="1"/>
</dbReference>
<comment type="similarity">
    <text evidence="6">Belongs to the methyl-accepting chemotaxis (MCP) protein family.</text>
</comment>
<evidence type="ECO:0000256" key="4">
    <source>
        <dbReference type="ARBA" id="ARBA00023136"/>
    </source>
</evidence>
<dbReference type="InterPro" id="IPR004089">
    <property type="entry name" value="MCPsignal_dom"/>
</dbReference>
<evidence type="ECO:0000259" key="12">
    <source>
        <dbReference type="PROSITE" id="PS50906"/>
    </source>
</evidence>
<dbReference type="Gene3D" id="1.10.287.950">
    <property type="entry name" value="Methyl-accepting chemotaxis protein"/>
    <property type="match status" value="1"/>
</dbReference>
<dbReference type="InterPro" id="IPR013587">
    <property type="entry name" value="Nitrate/nitrite_sensing"/>
</dbReference>
<feature type="domain" description="HAMP" evidence="11">
    <location>
        <begin position="341"/>
        <end position="394"/>
    </location>
</feature>
<feature type="transmembrane region" description="Helical" evidence="9">
    <location>
        <begin position="318"/>
        <end position="340"/>
    </location>
</feature>
<sequence>MNLINNLSMRGKLITLVLPALLVILFFALESITLNFGELSDMRQLRSMVELAETGDPLTETLQRERGRSAVFLASEPASDAARQADRELAEQRRQTDSRISDYRLGIDALLSDSSFDRSVETSLQALSQGLANLNSLRSSIDNRSIAADDSASRYTAMIMELIDRIALIIRRSSDPELTRDVNAYYTLAELAERAGRERAVGASLIRSGNFDLPTLRRIAGLGGQQDAYFNEALAMLNSDEALRATLERQPGTVASQSLDEKRETLFSSPSGMYALDAADWFTTTTQRIGKLNGIRQEMLADVMALATAGVADARNDLITASAIGAGAVLAVLMLMLVIIRAINLQVGRLLEGVQFAMENKDLTRDIEISSRDEMGTIGKAVNELFGRFGNALLQIDKSSVQLATATEETSSTAGQNSSQVRNQQQQIEQVAAATEEMSATSEEISRNTQQVADAAKSAMEKSRTGEQVLHQSVSSIRTLADSVQKVNEVIEELEKRSSTISDVMDVIRKVADQTNLLALNAAIEAARAGEHGRGFAVVADEVRTLAQQTHASTTQIEDIINGFRNITDSASRSILESHKLANTTSVQASELEQTFADILTDVNSISDMASQIATASEEQVAVTRELAGSMESVSEAAILTLTGSQEITQVTSEQARLARVLQDLANEFKVPAYS</sequence>
<dbReference type="SMART" id="SM00283">
    <property type="entry name" value="MA"/>
    <property type="match status" value="1"/>
</dbReference>
<dbReference type="CDD" id="cd11386">
    <property type="entry name" value="MCP_signal"/>
    <property type="match status" value="1"/>
</dbReference>
<evidence type="ECO:0000256" key="6">
    <source>
        <dbReference type="ARBA" id="ARBA00029447"/>
    </source>
</evidence>
<feature type="domain" description="NIT" evidence="12">
    <location>
        <begin position="53"/>
        <end position="310"/>
    </location>
</feature>
<evidence type="ECO:0000256" key="5">
    <source>
        <dbReference type="ARBA" id="ARBA00023224"/>
    </source>
</evidence>
<keyword evidence="2 9" id="KW-0812">Transmembrane</keyword>
<name>A0A2G1VKL5_9GAMM</name>
<dbReference type="GO" id="GO:0016020">
    <property type="term" value="C:membrane"/>
    <property type="evidence" value="ECO:0007669"/>
    <property type="project" value="UniProtKB-SubCell"/>
</dbReference>
<evidence type="ECO:0000259" key="11">
    <source>
        <dbReference type="PROSITE" id="PS50885"/>
    </source>
</evidence>
<dbReference type="PROSITE" id="PS50885">
    <property type="entry name" value="HAMP"/>
    <property type="match status" value="1"/>
</dbReference>
<keyword evidence="4 9" id="KW-0472">Membrane</keyword>
<evidence type="ECO:0000313" key="13">
    <source>
        <dbReference type="EMBL" id="PHQ27317.1"/>
    </source>
</evidence>
<reference evidence="13 14" key="1">
    <citation type="submission" date="2017-09" db="EMBL/GenBank/DDBJ databases">
        <title>The draft genome sequences of Marinobacter guineae M3B.</title>
        <authorList>
            <person name="Cao J."/>
        </authorList>
    </citation>
    <scope>NUCLEOTIDE SEQUENCE [LARGE SCALE GENOMIC DNA]</scope>
    <source>
        <strain evidence="13 14">M3B</strain>
    </source>
</reference>
<keyword evidence="3 9" id="KW-1133">Transmembrane helix</keyword>
<protein>
    <submittedName>
        <fullName evidence="13">Chemotaxis protein</fullName>
    </submittedName>
</protein>
<accession>A0A2G1VKL5</accession>
<dbReference type="Pfam" id="PF00015">
    <property type="entry name" value="MCPsignal"/>
    <property type="match status" value="1"/>
</dbReference>
<dbReference type="SUPFAM" id="SSF58104">
    <property type="entry name" value="Methyl-accepting chemotaxis protein (MCP) signaling domain"/>
    <property type="match status" value="1"/>
</dbReference>
<dbReference type="Proteomes" id="UP000229044">
    <property type="component" value="Unassembled WGS sequence"/>
</dbReference>
<evidence type="ECO:0000313" key="14">
    <source>
        <dbReference type="Proteomes" id="UP000229044"/>
    </source>
</evidence>
<comment type="caution">
    <text evidence="13">The sequence shown here is derived from an EMBL/GenBank/DDBJ whole genome shotgun (WGS) entry which is preliminary data.</text>
</comment>
<dbReference type="PROSITE" id="PS50906">
    <property type="entry name" value="NIT"/>
    <property type="match status" value="1"/>
</dbReference>
<dbReference type="InterPro" id="IPR003660">
    <property type="entry name" value="HAMP_dom"/>
</dbReference>
<gene>
    <name evidence="13" type="ORF">CLH62_07030</name>
</gene>
<organism evidence="13 14">
    <name type="scientific">Marinobacter guineae</name>
    <dbReference type="NCBI Taxonomy" id="432303"/>
    <lineage>
        <taxon>Bacteria</taxon>
        <taxon>Pseudomonadati</taxon>
        <taxon>Pseudomonadota</taxon>
        <taxon>Gammaproteobacteria</taxon>
        <taxon>Pseudomonadales</taxon>
        <taxon>Marinobacteraceae</taxon>
        <taxon>Marinobacter</taxon>
    </lineage>
</organism>
<keyword evidence="5 7" id="KW-0807">Transducer</keyword>
<feature type="compositionally biased region" description="Low complexity" evidence="8">
    <location>
        <begin position="407"/>
        <end position="443"/>
    </location>
</feature>